<proteinExistence type="predicted"/>
<dbReference type="OrthoDB" id="9801204at2"/>
<evidence type="ECO:0000256" key="2">
    <source>
        <dbReference type="ARBA" id="ARBA00005065"/>
    </source>
</evidence>
<name>A0A317T4X0_9CHLB</name>
<dbReference type="InterPro" id="IPR003473">
    <property type="entry name" value="NadA"/>
</dbReference>
<organism evidence="10 11">
    <name type="scientific">Prosthecochloris marina</name>
    <dbReference type="NCBI Taxonomy" id="2017681"/>
    <lineage>
        <taxon>Bacteria</taxon>
        <taxon>Pseudomonadati</taxon>
        <taxon>Chlorobiota</taxon>
        <taxon>Chlorobiia</taxon>
        <taxon>Chlorobiales</taxon>
        <taxon>Chlorobiaceae</taxon>
        <taxon>Prosthecochloris</taxon>
    </lineage>
</organism>
<dbReference type="PANTHER" id="PTHR30573">
    <property type="entry name" value="QUINOLINATE SYNTHETASE A"/>
    <property type="match status" value="1"/>
</dbReference>
<dbReference type="EC" id="2.5.1.72" evidence="3"/>
<dbReference type="Gene3D" id="3.40.50.10800">
    <property type="entry name" value="NadA-like"/>
    <property type="match status" value="3"/>
</dbReference>
<protein>
    <recommendedName>
        <fullName evidence="3">quinolinate synthase</fullName>
        <ecNumber evidence="3">2.5.1.72</ecNumber>
    </recommendedName>
</protein>
<dbReference type="PANTHER" id="PTHR30573:SF0">
    <property type="entry name" value="QUINOLINATE SYNTHASE, CHLOROPLASTIC"/>
    <property type="match status" value="1"/>
</dbReference>
<keyword evidence="9" id="KW-0411">Iron-sulfur</keyword>
<evidence type="ECO:0000256" key="3">
    <source>
        <dbReference type="ARBA" id="ARBA00012669"/>
    </source>
</evidence>
<keyword evidence="11" id="KW-1185">Reference proteome</keyword>
<keyword evidence="8" id="KW-0408">Iron</keyword>
<keyword evidence="7" id="KW-0479">Metal-binding</keyword>
<comment type="cofactor">
    <cofactor evidence="1">
        <name>[4Fe-4S] cluster</name>
        <dbReference type="ChEBI" id="CHEBI:49883"/>
    </cofactor>
</comment>
<evidence type="ECO:0000256" key="5">
    <source>
        <dbReference type="ARBA" id="ARBA00022642"/>
    </source>
</evidence>
<dbReference type="GO" id="GO:0046872">
    <property type="term" value="F:metal ion binding"/>
    <property type="evidence" value="ECO:0007669"/>
    <property type="project" value="UniProtKB-KW"/>
</dbReference>
<keyword evidence="5" id="KW-0662">Pyridine nucleotide biosynthesis</keyword>
<evidence type="ECO:0000256" key="9">
    <source>
        <dbReference type="ARBA" id="ARBA00023014"/>
    </source>
</evidence>
<gene>
    <name evidence="10" type="ORF">CR164_08005</name>
</gene>
<evidence type="ECO:0000256" key="6">
    <source>
        <dbReference type="ARBA" id="ARBA00022679"/>
    </source>
</evidence>
<dbReference type="UniPathway" id="UPA00253">
    <property type="reaction ID" value="UER00327"/>
</dbReference>
<dbReference type="EMBL" id="PDNZ01000005">
    <property type="protein sequence ID" value="PWW81762.1"/>
    <property type="molecule type" value="Genomic_DNA"/>
</dbReference>
<dbReference type="RefSeq" id="WP_146204151.1">
    <property type="nucleotide sequence ID" value="NZ_PDNZ01000005.1"/>
</dbReference>
<comment type="pathway">
    <text evidence="2">Cofactor biosynthesis; NAD(+) biosynthesis; quinolinate from iminoaspartate: step 1/1.</text>
</comment>
<reference evidence="11" key="1">
    <citation type="submission" date="2017-10" db="EMBL/GenBank/DDBJ databases">
        <authorList>
            <person name="Gaisin V.A."/>
            <person name="Rysina M.S."/>
            <person name="Grouzdev D.S."/>
        </authorList>
    </citation>
    <scope>NUCLEOTIDE SEQUENCE [LARGE SCALE GENOMIC DNA]</scope>
    <source>
        <strain evidence="11">V1</strain>
    </source>
</reference>
<evidence type="ECO:0000256" key="1">
    <source>
        <dbReference type="ARBA" id="ARBA00001966"/>
    </source>
</evidence>
<evidence type="ECO:0000313" key="11">
    <source>
        <dbReference type="Proteomes" id="UP000246278"/>
    </source>
</evidence>
<accession>A0A317T4X0</accession>
<dbReference type="GO" id="GO:0034628">
    <property type="term" value="P:'de novo' NAD+ biosynthetic process from L-aspartate"/>
    <property type="evidence" value="ECO:0007669"/>
    <property type="project" value="TreeGrafter"/>
</dbReference>
<evidence type="ECO:0000256" key="4">
    <source>
        <dbReference type="ARBA" id="ARBA00022485"/>
    </source>
</evidence>
<evidence type="ECO:0000256" key="7">
    <source>
        <dbReference type="ARBA" id="ARBA00022723"/>
    </source>
</evidence>
<dbReference type="AlphaFoldDB" id="A0A317T4X0"/>
<dbReference type="GO" id="GO:0008987">
    <property type="term" value="F:quinolinate synthetase A activity"/>
    <property type="evidence" value="ECO:0007669"/>
    <property type="project" value="InterPro"/>
</dbReference>
<evidence type="ECO:0000313" key="10">
    <source>
        <dbReference type="EMBL" id="PWW81762.1"/>
    </source>
</evidence>
<dbReference type="SUPFAM" id="SSF142754">
    <property type="entry name" value="NadA-like"/>
    <property type="match status" value="1"/>
</dbReference>
<keyword evidence="6" id="KW-0808">Transferase</keyword>
<comment type="caution">
    <text evidence="10">The sequence shown here is derived from an EMBL/GenBank/DDBJ whole genome shotgun (WGS) entry which is preliminary data.</text>
</comment>
<dbReference type="Pfam" id="PF02445">
    <property type="entry name" value="NadA"/>
    <property type="match status" value="1"/>
</dbReference>
<dbReference type="InterPro" id="IPR036094">
    <property type="entry name" value="NadA_sf"/>
</dbReference>
<dbReference type="Proteomes" id="UP000246278">
    <property type="component" value="Unassembled WGS sequence"/>
</dbReference>
<keyword evidence="4" id="KW-0004">4Fe-4S</keyword>
<dbReference type="GO" id="GO:0051539">
    <property type="term" value="F:4 iron, 4 sulfur cluster binding"/>
    <property type="evidence" value="ECO:0007669"/>
    <property type="project" value="UniProtKB-KW"/>
</dbReference>
<sequence length="319" mass="35688">MNFNSCYDMQQSCRGEEGSSVKKRIELLKRERNAVIIAHHYAPAEVHDVADVLSDSRGFFDAVVRGCEANVAVVLAPAFFAEITAAMWPEKKVLVPEIAECPVASHSNLGFDNIAAFKKHHRGKPLVCYATSPLETKLLADYVAFPGEVVDTIENVDADEVLFAGERNCSDDAVKRCGKKVIAYGGNPVCNVYNSADLSDVQRLKDEFPDACIMVHPECKQEVIDAADYVMGTGEMREQIRKDGNPGAIILGTERGFFDRMRNEFPEKNILHLSSYLTCNVFKVLRLKTVLESLEKMCYPVQVDRVVAERIRTLFNRLF</sequence>
<evidence type="ECO:0000256" key="8">
    <source>
        <dbReference type="ARBA" id="ARBA00023004"/>
    </source>
</evidence>